<evidence type="ECO:0000256" key="3">
    <source>
        <dbReference type="ARBA" id="ARBA00023122"/>
    </source>
</evidence>
<dbReference type="SMART" id="SM01091">
    <property type="entry name" value="CorC_HlyC"/>
    <property type="match status" value="1"/>
</dbReference>
<dbReference type="InterPro" id="IPR005170">
    <property type="entry name" value="Transptr-assoc_dom"/>
</dbReference>
<dbReference type="KEGG" id="rpc:RPC_0471"/>
<dbReference type="SUPFAM" id="SSF54631">
    <property type="entry name" value="CBS-domain pair"/>
    <property type="match status" value="1"/>
</dbReference>
<dbReference type="Pfam" id="PF00571">
    <property type="entry name" value="CBS"/>
    <property type="match status" value="2"/>
</dbReference>
<dbReference type="STRING" id="316056.RPC_0471"/>
<dbReference type="OrthoDB" id="9797674at2"/>
<comment type="similarity">
    <text evidence="1">Belongs to the UPF0053 family. Hemolysin C subfamily.</text>
</comment>
<sequence>MPDPDPAQDNPVSDTMPSSSSLPAVVHQGDVMRPAADNWLLRAIRTLFGWKPGSVREDLQVVLDATTPDDTGFSAIERTMLRNILGLHERRIADVMVHRADIVAIKQDITLGELMGLFESAAHSRLVVYNETLDDPVGIVHIRDLLAYMTARARDELPSKSKASSKAAAAATPAAAVKTSPAKTSPAKTSPGKSSRKKPSPNSLDLRAIDLKIPLTETGIIRKLLYVPPSMRAIDLLAQMQASRIHLALVVDEYGGTDGLVSIEDIVEQIVGEIDDEHDSAEPPSIVRQADNSFIADARASLEDVRQVIGEDFVTGEAGEEVETLGGYLVTHVGRLPVRGEVISGPGNYEIEVLDADPRRVKRLRIGVRKERPAPRQRELRRRDAPNEPGPAQGNEPGPPQGNDNANVGPATPGDGVGSP</sequence>
<evidence type="ECO:0000256" key="5">
    <source>
        <dbReference type="SAM" id="MobiDB-lite"/>
    </source>
</evidence>
<accession>Q21C40</accession>
<gene>
    <name evidence="7" type="ordered locus">RPC_0471</name>
</gene>
<dbReference type="HOGENOM" id="CLU_015237_3_1_5"/>
<dbReference type="InterPro" id="IPR046342">
    <property type="entry name" value="CBS_dom_sf"/>
</dbReference>
<evidence type="ECO:0000313" key="7">
    <source>
        <dbReference type="EMBL" id="ABD86046.1"/>
    </source>
</evidence>
<dbReference type="EMBL" id="CP000301">
    <property type="protein sequence ID" value="ABD86046.1"/>
    <property type="molecule type" value="Genomic_DNA"/>
</dbReference>
<evidence type="ECO:0000256" key="2">
    <source>
        <dbReference type="ARBA" id="ARBA00022737"/>
    </source>
</evidence>
<dbReference type="AlphaFoldDB" id="Q21C40"/>
<evidence type="ECO:0000256" key="4">
    <source>
        <dbReference type="PROSITE-ProRule" id="PRU00703"/>
    </source>
</evidence>
<dbReference type="SUPFAM" id="SSF56176">
    <property type="entry name" value="FAD-binding/transporter-associated domain-like"/>
    <property type="match status" value="1"/>
</dbReference>
<name>Q21C40_RHOPB</name>
<dbReference type="GO" id="GO:0005886">
    <property type="term" value="C:plasma membrane"/>
    <property type="evidence" value="ECO:0007669"/>
    <property type="project" value="TreeGrafter"/>
</dbReference>
<feature type="compositionally biased region" description="Low complexity" evidence="5">
    <location>
        <begin position="160"/>
        <end position="193"/>
    </location>
</feature>
<feature type="region of interest" description="Disordered" evidence="5">
    <location>
        <begin position="1"/>
        <end position="22"/>
    </location>
</feature>
<dbReference type="PROSITE" id="PS51371">
    <property type="entry name" value="CBS"/>
    <property type="match status" value="2"/>
</dbReference>
<dbReference type="InterPro" id="IPR000644">
    <property type="entry name" value="CBS_dom"/>
</dbReference>
<dbReference type="GO" id="GO:0050660">
    <property type="term" value="F:flavin adenine dinucleotide binding"/>
    <property type="evidence" value="ECO:0007669"/>
    <property type="project" value="InterPro"/>
</dbReference>
<feature type="domain" description="CBS" evidence="6">
    <location>
        <begin position="96"/>
        <end position="156"/>
    </location>
</feature>
<dbReference type="eggNOG" id="COG1253">
    <property type="taxonomic scope" value="Bacteria"/>
</dbReference>
<protein>
    <submittedName>
        <fullName evidence="7">CBS</fullName>
    </submittedName>
</protein>
<dbReference type="PANTHER" id="PTHR22777:SF27">
    <property type="entry name" value="MAGNESIUM AND COBALT EFFLUX PROTEIN CORC"/>
    <property type="match status" value="1"/>
</dbReference>
<feature type="domain" description="CBS" evidence="6">
    <location>
        <begin position="220"/>
        <end position="280"/>
    </location>
</feature>
<feature type="compositionally biased region" description="Polar residues" evidence="5">
    <location>
        <begin position="10"/>
        <end position="22"/>
    </location>
</feature>
<feature type="compositionally biased region" description="Basic and acidic residues" evidence="5">
    <location>
        <begin position="368"/>
        <end position="386"/>
    </location>
</feature>
<keyword evidence="2" id="KW-0677">Repeat</keyword>
<proteinExistence type="inferred from homology"/>
<dbReference type="CDD" id="cd04590">
    <property type="entry name" value="CBS_pair_CorC_HlyC_assoc"/>
    <property type="match status" value="1"/>
</dbReference>
<dbReference type="RefSeq" id="WP_011470954.1">
    <property type="nucleotide sequence ID" value="NC_007925.1"/>
</dbReference>
<reference evidence="7" key="1">
    <citation type="submission" date="2006-03" db="EMBL/GenBank/DDBJ databases">
        <title>Complete sequence of Rhodopseudomonas palustris BisB18.</title>
        <authorList>
            <consortium name="US DOE Joint Genome Institute"/>
            <person name="Copeland A."/>
            <person name="Lucas S."/>
            <person name="Lapidus A."/>
            <person name="Barry K."/>
            <person name="Detter J.C."/>
            <person name="Glavina del Rio T."/>
            <person name="Hammon N."/>
            <person name="Israni S."/>
            <person name="Dalin E."/>
            <person name="Tice H."/>
            <person name="Pitluck S."/>
            <person name="Chain P."/>
            <person name="Malfatti S."/>
            <person name="Shin M."/>
            <person name="Vergez L."/>
            <person name="Schmutz J."/>
            <person name="Larimer F."/>
            <person name="Land M."/>
            <person name="Hauser L."/>
            <person name="Pelletier D.A."/>
            <person name="Kyrpides N."/>
            <person name="Anderson I."/>
            <person name="Oda Y."/>
            <person name="Harwood C.S."/>
            <person name="Richardson P."/>
        </authorList>
    </citation>
    <scope>NUCLEOTIDE SEQUENCE [LARGE SCALE GENOMIC DNA]</scope>
    <source>
        <strain evidence="7">BisB18</strain>
    </source>
</reference>
<dbReference type="InterPro" id="IPR016169">
    <property type="entry name" value="FAD-bd_PCMH_sub2"/>
</dbReference>
<dbReference type="PANTHER" id="PTHR22777">
    <property type="entry name" value="HEMOLYSIN-RELATED"/>
    <property type="match status" value="1"/>
</dbReference>
<organism evidence="7">
    <name type="scientific">Rhodopseudomonas palustris (strain BisB18)</name>
    <dbReference type="NCBI Taxonomy" id="316056"/>
    <lineage>
        <taxon>Bacteria</taxon>
        <taxon>Pseudomonadati</taxon>
        <taxon>Pseudomonadota</taxon>
        <taxon>Alphaproteobacteria</taxon>
        <taxon>Hyphomicrobiales</taxon>
        <taxon>Nitrobacteraceae</taxon>
        <taxon>Rhodopseudomonas</taxon>
    </lineage>
</organism>
<evidence type="ECO:0000259" key="6">
    <source>
        <dbReference type="PROSITE" id="PS51371"/>
    </source>
</evidence>
<dbReference type="InterPro" id="IPR044751">
    <property type="entry name" value="Ion_transp-like_CBS"/>
</dbReference>
<dbReference type="Gene3D" id="3.10.580.10">
    <property type="entry name" value="CBS-domain"/>
    <property type="match status" value="2"/>
</dbReference>
<dbReference type="Gene3D" id="3.30.465.10">
    <property type="match status" value="1"/>
</dbReference>
<feature type="region of interest" description="Disordered" evidence="5">
    <location>
        <begin position="159"/>
        <end position="203"/>
    </location>
</feature>
<dbReference type="SMART" id="SM00116">
    <property type="entry name" value="CBS"/>
    <property type="match status" value="2"/>
</dbReference>
<dbReference type="InterPro" id="IPR036318">
    <property type="entry name" value="FAD-bd_PCMH-like_sf"/>
</dbReference>
<dbReference type="Pfam" id="PF03471">
    <property type="entry name" value="CorC_HlyC"/>
    <property type="match status" value="1"/>
</dbReference>
<keyword evidence="3 4" id="KW-0129">CBS domain</keyword>
<feature type="region of interest" description="Disordered" evidence="5">
    <location>
        <begin position="367"/>
        <end position="420"/>
    </location>
</feature>
<evidence type="ECO:0000256" key="1">
    <source>
        <dbReference type="ARBA" id="ARBA00006446"/>
    </source>
</evidence>